<evidence type="ECO:0000256" key="1">
    <source>
        <dbReference type="ARBA" id="ARBA00004123"/>
    </source>
</evidence>
<dbReference type="PROSITE" id="PS50048">
    <property type="entry name" value="ZN2_CY6_FUNGAL_2"/>
    <property type="match status" value="1"/>
</dbReference>
<dbReference type="InterPro" id="IPR051089">
    <property type="entry name" value="prtT"/>
</dbReference>
<evidence type="ECO:0000256" key="3">
    <source>
        <dbReference type="ARBA" id="ARBA00023125"/>
    </source>
</evidence>
<evidence type="ECO:0000256" key="4">
    <source>
        <dbReference type="ARBA" id="ARBA00023163"/>
    </source>
</evidence>
<dbReference type="AlphaFoldDB" id="A0A166CBP7"/>
<dbReference type="InterPro" id="IPR001138">
    <property type="entry name" value="Zn2Cys6_DnaBD"/>
</dbReference>
<dbReference type="SUPFAM" id="SSF57701">
    <property type="entry name" value="Zn2/Cys6 DNA-binding domain"/>
    <property type="match status" value="1"/>
</dbReference>
<keyword evidence="4" id="KW-0804">Transcription</keyword>
<protein>
    <recommendedName>
        <fullName evidence="7">Zn(2)-C6 fungal-type domain-containing protein</fullName>
    </recommendedName>
</protein>
<dbReference type="EMBL" id="KV417632">
    <property type="protein sequence ID" value="KZP13491.1"/>
    <property type="molecule type" value="Genomic_DNA"/>
</dbReference>
<dbReference type="InterPro" id="IPR036864">
    <property type="entry name" value="Zn2-C6_fun-type_DNA-bd_sf"/>
</dbReference>
<reference evidence="8 9" key="1">
    <citation type="journal article" date="2016" name="Mol. Biol. Evol.">
        <title>Comparative Genomics of Early-Diverging Mushroom-Forming Fungi Provides Insights into the Origins of Lignocellulose Decay Capabilities.</title>
        <authorList>
            <person name="Nagy L.G."/>
            <person name="Riley R."/>
            <person name="Tritt A."/>
            <person name="Adam C."/>
            <person name="Daum C."/>
            <person name="Floudas D."/>
            <person name="Sun H."/>
            <person name="Yadav J.S."/>
            <person name="Pangilinan J."/>
            <person name="Larsson K.H."/>
            <person name="Matsuura K."/>
            <person name="Barry K."/>
            <person name="Labutti K."/>
            <person name="Kuo R."/>
            <person name="Ohm R.A."/>
            <person name="Bhattacharya S.S."/>
            <person name="Shirouzu T."/>
            <person name="Yoshinaga Y."/>
            <person name="Martin F.M."/>
            <person name="Grigoriev I.V."/>
            <person name="Hibbett D.S."/>
        </authorList>
    </citation>
    <scope>NUCLEOTIDE SEQUENCE [LARGE SCALE GENOMIC DNA]</scope>
    <source>
        <strain evidence="8 9">CBS 109695</strain>
    </source>
</reference>
<dbReference type="PANTHER" id="PTHR31845:SF17">
    <property type="entry name" value="ZN(II)2CYS6 TRANSCRIPTION FACTOR (EUROFUNG)"/>
    <property type="match status" value="1"/>
</dbReference>
<comment type="subcellular location">
    <subcellularLocation>
        <location evidence="1">Nucleus</location>
    </subcellularLocation>
</comment>
<dbReference type="PANTHER" id="PTHR31845">
    <property type="entry name" value="FINGER DOMAIN PROTEIN, PUTATIVE-RELATED"/>
    <property type="match status" value="1"/>
</dbReference>
<evidence type="ECO:0000256" key="5">
    <source>
        <dbReference type="ARBA" id="ARBA00023242"/>
    </source>
</evidence>
<proteinExistence type="predicted"/>
<dbReference type="Gene3D" id="4.10.240.10">
    <property type="entry name" value="Zn(2)-C6 fungal-type DNA-binding domain"/>
    <property type="match status" value="1"/>
</dbReference>
<keyword evidence="3" id="KW-0238">DNA-binding</keyword>
<dbReference type="STRING" id="436010.A0A166CBP7"/>
<gene>
    <name evidence="8" type="ORF">FIBSPDRAFT_753296</name>
</gene>
<evidence type="ECO:0000256" key="6">
    <source>
        <dbReference type="SAM" id="MobiDB-lite"/>
    </source>
</evidence>
<feature type="region of interest" description="Disordered" evidence="6">
    <location>
        <begin position="579"/>
        <end position="623"/>
    </location>
</feature>
<dbReference type="OrthoDB" id="2595934at2759"/>
<keyword evidence="9" id="KW-1185">Reference proteome</keyword>
<dbReference type="Pfam" id="PF00172">
    <property type="entry name" value="Zn_clus"/>
    <property type="match status" value="1"/>
</dbReference>
<dbReference type="CDD" id="cd12148">
    <property type="entry name" value="fungal_TF_MHR"/>
    <property type="match status" value="1"/>
</dbReference>
<evidence type="ECO:0000313" key="9">
    <source>
        <dbReference type="Proteomes" id="UP000076532"/>
    </source>
</evidence>
<organism evidence="8 9">
    <name type="scientific">Athelia psychrophila</name>
    <dbReference type="NCBI Taxonomy" id="1759441"/>
    <lineage>
        <taxon>Eukaryota</taxon>
        <taxon>Fungi</taxon>
        <taxon>Dikarya</taxon>
        <taxon>Basidiomycota</taxon>
        <taxon>Agaricomycotina</taxon>
        <taxon>Agaricomycetes</taxon>
        <taxon>Agaricomycetidae</taxon>
        <taxon>Atheliales</taxon>
        <taxon>Atheliaceae</taxon>
        <taxon>Athelia</taxon>
    </lineage>
</organism>
<dbReference type="CDD" id="cd00067">
    <property type="entry name" value="GAL4"/>
    <property type="match status" value="1"/>
</dbReference>
<feature type="region of interest" description="Disordered" evidence="6">
    <location>
        <begin position="1"/>
        <end position="32"/>
    </location>
</feature>
<dbReference type="GO" id="GO:0005634">
    <property type="term" value="C:nucleus"/>
    <property type="evidence" value="ECO:0007669"/>
    <property type="project" value="UniProtKB-SubCell"/>
</dbReference>
<dbReference type="SMART" id="SM00066">
    <property type="entry name" value="GAL4"/>
    <property type="match status" value="1"/>
</dbReference>
<dbReference type="Proteomes" id="UP000076532">
    <property type="component" value="Unassembled WGS sequence"/>
</dbReference>
<dbReference type="PROSITE" id="PS00463">
    <property type="entry name" value="ZN2_CY6_FUNGAL_1"/>
    <property type="match status" value="1"/>
</dbReference>
<evidence type="ECO:0000259" key="7">
    <source>
        <dbReference type="PROSITE" id="PS50048"/>
    </source>
</evidence>
<keyword evidence="2" id="KW-0805">Transcription regulation</keyword>
<dbReference type="GO" id="GO:0000981">
    <property type="term" value="F:DNA-binding transcription factor activity, RNA polymerase II-specific"/>
    <property type="evidence" value="ECO:0007669"/>
    <property type="project" value="InterPro"/>
</dbReference>
<feature type="compositionally biased region" description="Polar residues" evidence="6">
    <location>
        <begin position="607"/>
        <end position="619"/>
    </location>
</feature>
<keyword evidence="5" id="KW-0539">Nucleus</keyword>
<dbReference type="GO" id="GO:0000976">
    <property type="term" value="F:transcription cis-regulatory region binding"/>
    <property type="evidence" value="ECO:0007669"/>
    <property type="project" value="TreeGrafter"/>
</dbReference>
<dbReference type="GO" id="GO:0008270">
    <property type="term" value="F:zinc ion binding"/>
    <property type="evidence" value="ECO:0007669"/>
    <property type="project" value="InterPro"/>
</dbReference>
<evidence type="ECO:0000256" key="2">
    <source>
        <dbReference type="ARBA" id="ARBA00023015"/>
    </source>
</evidence>
<accession>A0A166CBP7</accession>
<feature type="domain" description="Zn(2)-C6 fungal-type" evidence="7">
    <location>
        <begin position="32"/>
        <end position="68"/>
    </location>
</feature>
<evidence type="ECO:0000313" key="8">
    <source>
        <dbReference type="EMBL" id="KZP13491.1"/>
    </source>
</evidence>
<sequence length="693" mass="77766">MKRRASNDKSAVGPSGNPGRVLPPKRSKTNQACNSCKKHKTRCEVLDVTNPNPARCHRCKVLDLPCSFEDPSYVPPIPVQPPTSQRSPLNLLARTASYASSSSPLPVSDHDMERLKLPAPPNTSWSKPKLPGTLEWLDTPIYAIQTVSMQLHGQKNEFMDQVETALGNIITQDRQESLLDIFRDKFSPWLNMAPRKPRRYNAFLRLARCLIASRLMDETTRDSIIPPLQSLTEQVVGREVFNPKPSVESVEAIAILSLWAPVGVQACARDGRLLIASAVSMAINLRLHETIQYVLRVERQGLVEGPDAPDLRDSKDKARLWLALMNVESMLCIGTGRVPPSNRTAWDYDIIQWSSIRTFESSRDSRLALLGQAYTVAETGLRIRFTNKAEIEKFYREVVNTLATLDKLSKDMIPLADAAEHERFQFFIMHIECRACRLLFLQHCIRQIRRVYARDDQTPYKVWLREVNCNGVNLPTKWGWEAVSLAEEILEDAISRPQEIAELSTAPDSVFTLISATAAYLVIIKLSTFQSQGVPLAGPSDAFLDRTVDLLKRAACGSDHVPARCAHLISALVRSYQTQIRHPPQQPHTARRDHDPTQKMLPRVSDQRPQPQPSLSLHYNSDPDHQYEHLGSMVHNGHRQQTQGLDPQLPGEGLGVGMEMNEVMNSDLMLDSDFWASFMSNLTANGEGLVGFG</sequence>
<name>A0A166CBP7_9AGAM</name>